<evidence type="ECO:0000259" key="2">
    <source>
        <dbReference type="Pfam" id="PF07848"/>
    </source>
</evidence>
<feature type="domain" description="Transcriptional repressor PaaX-like C-terminal" evidence="3">
    <location>
        <begin position="178"/>
        <end position="259"/>
    </location>
</feature>
<dbReference type="EMBL" id="JBBUTH010000010">
    <property type="protein sequence ID" value="MEK8052754.1"/>
    <property type="molecule type" value="Genomic_DNA"/>
</dbReference>
<dbReference type="RefSeq" id="WP_341412479.1">
    <property type="nucleotide sequence ID" value="NZ_JBBUTH010000010.1"/>
</dbReference>
<dbReference type="PANTHER" id="PTHR30319:SF1">
    <property type="entry name" value="TRANSCRIPTIONAL REPRESSOR PAAX"/>
    <property type="match status" value="1"/>
</dbReference>
<dbReference type="Gene3D" id="3.30.70.2650">
    <property type="match status" value="1"/>
</dbReference>
<protein>
    <submittedName>
        <fullName evidence="4">PaaX family transcriptional regulator C-terminal domain-containing protein</fullName>
    </submittedName>
</protein>
<sequence length="302" mass="32100">MSPSPRSLILNLLVGTESRGGEPLSVRELLAACAVFGLEGNAVRVALARGVAAGLLMATRRGVYALGPQARPIADEVHSWRATATRLAEWSGDWLAVHVGATGRSDRVALRARDRAFGFLGLAEFERGLHLRPDNLTGGIAALRQRLGALLPAGTEAGTAFVLRGLTAADQQRAESLWDSEALDARYRDATAQMAAWMDRAEGLPLDQAARESFGLGNDAIRHVVFDPLLPAPLVDGAARMRFFDTVARFDDLGQAIWQRLLASVPRPGQALPPTPAIPATPAIPTTDPATRVPPDPAAAHP</sequence>
<keyword evidence="5" id="KW-1185">Reference proteome</keyword>
<name>A0ABU9CLQ6_9BURK</name>
<proteinExistence type="predicted"/>
<gene>
    <name evidence="4" type="ORF">AACH10_21060</name>
</gene>
<dbReference type="Pfam" id="PF07848">
    <property type="entry name" value="PaaX"/>
    <property type="match status" value="1"/>
</dbReference>
<feature type="compositionally biased region" description="Low complexity" evidence="1">
    <location>
        <begin position="280"/>
        <end position="291"/>
    </location>
</feature>
<evidence type="ECO:0000313" key="4">
    <source>
        <dbReference type="EMBL" id="MEK8052754.1"/>
    </source>
</evidence>
<dbReference type="InterPro" id="IPR013225">
    <property type="entry name" value="PaaX_C"/>
</dbReference>
<dbReference type="Gene3D" id="1.10.10.10">
    <property type="entry name" value="Winged helix-like DNA-binding domain superfamily/Winged helix DNA-binding domain"/>
    <property type="match status" value="1"/>
</dbReference>
<reference evidence="4 5" key="1">
    <citation type="submission" date="2024-04" db="EMBL/GenBank/DDBJ databases">
        <title>Novel species of the genus Ideonella isolated from streams.</title>
        <authorList>
            <person name="Lu H."/>
        </authorList>
    </citation>
    <scope>NUCLEOTIDE SEQUENCE [LARGE SCALE GENOMIC DNA]</scope>
    <source>
        <strain evidence="4 5">DXS22W</strain>
    </source>
</reference>
<feature type="compositionally biased region" description="Pro residues" evidence="1">
    <location>
        <begin position="292"/>
        <end position="302"/>
    </location>
</feature>
<accession>A0ABU9CLQ6</accession>
<dbReference type="Proteomes" id="UP001365405">
    <property type="component" value="Unassembled WGS sequence"/>
</dbReference>
<dbReference type="InterPro" id="IPR036388">
    <property type="entry name" value="WH-like_DNA-bd_sf"/>
</dbReference>
<organism evidence="4 5">
    <name type="scientific">Pseudaquabacterium inlustre</name>
    <dbReference type="NCBI Taxonomy" id="2984192"/>
    <lineage>
        <taxon>Bacteria</taxon>
        <taxon>Pseudomonadati</taxon>
        <taxon>Pseudomonadota</taxon>
        <taxon>Betaproteobacteria</taxon>
        <taxon>Burkholderiales</taxon>
        <taxon>Sphaerotilaceae</taxon>
        <taxon>Pseudaquabacterium</taxon>
    </lineage>
</organism>
<feature type="region of interest" description="Disordered" evidence="1">
    <location>
        <begin position="269"/>
        <end position="302"/>
    </location>
</feature>
<feature type="domain" description="Transcriptional repressor PaaX-like N-terminal" evidence="2">
    <location>
        <begin position="5"/>
        <end position="66"/>
    </location>
</feature>
<comment type="caution">
    <text evidence="4">The sequence shown here is derived from an EMBL/GenBank/DDBJ whole genome shotgun (WGS) entry which is preliminary data.</text>
</comment>
<evidence type="ECO:0000256" key="1">
    <source>
        <dbReference type="SAM" id="MobiDB-lite"/>
    </source>
</evidence>
<evidence type="ECO:0000313" key="5">
    <source>
        <dbReference type="Proteomes" id="UP001365405"/>
    </source>
</evidence>
<dbReference type="PANTHER" id="PTHR30319">
    <property type="entry name" value="PHENYLACETIC ACID REGULATOR-RELATED TRANSCRIPTIONAL REPRESSOR"/>
    <property type="match status" value="1"/>
</dbReference>
<evidence type="ECO:0000259" key="3">
    <source>
        <dbReference type="Pfam" id="PF08223"/>
    </source>
</evidence>
<dbReference type="InterPro" id="IPR012906">
    <property type="entry name" value="PaaX-like_N"/>
</dbReference>
<dbReference type="Pfam" id="PF08223">
    <property type="entry name" value="PaaX_C"/>
    <property type="match status" value="1"/>
</dbReference>